<dbReference type="Pfam" id="PF04647">
    <property type="entry name" value="AgrB"/>
    <property type="match status" value="1"/>
</dbReference>
<sequence length="134" mass="16125">MVDWMNYSKIQEQKRACLTLSCLTYLGILLIVRLIKIPIYLSVSVLVFLIIATWLLYPAENINRALDIKEIQYFKKRLKLFLVVDLLLSIVCLVYKKEKYVFLIMLTFLLIIITMIIDKFRIHKRTWNRRKVRQ</sequence>
<evidence type="ECO:0000313" key="10">
    <source>
        <dbReference type="Proteomes" id="UP000184612"/>
    </source>
</evidence>
<dbReference type="InterPro" id="IPR006741">
    <property type="entry name" value="AgrB"/>
</dbReference>
<keyword evidence="3" id="KW-0645">Protease</keyword>
<feature type="transmembrane region" description="Helical" evidence="8">
    <location>
        <begin position="39"/>
        <end position="57"/>
    </location>
</feature>
<evidence type="ECO:0000256" key="3">
    <source>
        <dbReference type="ARBA" id="ARBA00022670"/>
    </source>
</evidence>
<evidence type="ECO:0000256" key="5">
    <source>
        <dbReference type="ARBA" id="ARBA00022801"/>
    </source>
</evidence>
<dbReference type="GO" id="GO:0016020">
    <property type="term" value="C:membrane"/>
    <property type="evidence" value="ECO:0007669"/>
    <property type="project" value="InterPro"/>
</dbReference>
<gene>
    <name evidence="9" type="ORF">SAMN02745217_04639</name>
</gene>
<keyword evidence="6 8" id="KW-1133">Transmembrane helix</keyword>
<evidence type="ECO:0000256" key="8">
    <source>
        <dbReference type="SAM" id="Phobius"/>
    </source>
</evidence>
<evidence type="ECO:0000256" key="7">
    <source>
        <dbReference type="ARBA" id="ARBA00023136"/>
    </source>
</evidence>
<keyword evidence="10" id="KW-1185">Reference proteome</keyword>
<proteinExistence type="predicted"/>
<keyword evidence="4 8" id="KW-0812">Transmembrane</keyword>
<dbReference type="RefSeq" id="WP_073591236.1">
    <property type="nucleotide sequence ID" value="NZ_FRFD01000018.1"/>
</dbReference>
<name>A0A1M7YNE9_9FIRM</name>
<feature type="transmembrane region" description="Helical" evidence="8">
    <location>
        <begin position="16"/>
        <end position="33"/>
    </location>
</feature>
<reference evidence="9 10" key="1">
    <citation type="submission" date="2016-12" db="EMBL/GenBank/DDBJ databases">
        <authorList>
            <person name="Song W.-J."/>
            <person name="Kurnit D.M."/>
        </authorList>
    </citation>
    <scope>NUCLEOTIDE SEQUENCE [LARGE SCALE GENOMIC DNA]</scope>
    <source>
        <strain evidence="9 10">DSM 12503</strain>
    </source>
</reference>
<organism evidence="9 10">
    <name type="scientific">Anaerocolumna xylanovorans DSM 12503</name>
    <dbReference type="NCBI Taxonomy" id="1121345"/>
    <lineage>
        <taxon>Bacteria</taxon>
        <taxon>Bacillati</taxon>
        <taxon>Bacillota</taxon>
        <taxon>Clostridia</taxon>
        <taxon>Lachnospirales</taxon>
        <taxon>Lachnospiraceae</taxon>
        <taxon>Anaerocolumna</taxon>
    </lineage>
</organism>
<evidence type="ECO:0000256" key="4">
    <source>
        <dbReference type="ARBA" id="ARBA00022692"/>
    </source>
</evidence>
<dbReference type="Proteomes" id="UP000184612">
    <property type="component" value="Unassembled WGS sequence"/>
</dbReference>
<keyword evidence="5" id="KW-0378">Hydrolase</keyword>
<keyword evidence="7 8" id="KW-0472">Membrane</keyword>
<dbReference type="EMBL" id="FRFD01000018">
    <property type="protein sequence ID" value="SHO54184.1"/>
    <property type="molecule type" value="Genomic_DNA"/>
</dbReference>
<feature type="transmembrane region" description="Helical" evidence="8">
    <location>
        <begin position="102"/>
        <end position="120"/>
    </location>
</feature>
<evidence type="ECO:0000313" key="9">
    <source>
        <dbReference type="EMBL" id="SHO54184.1"/>
    </source>
</evidence>
<keyword evidence="2" id="KW-0673">Quorum sensing</keyword>
<evidence type="ECO:0000256" key="6">
    <source>
        <dbReference type="ARBA" id="ARBA00022989"/>
    </source>
</evidence>
<evidence type="ECO:0000256" key="1">
    <source>
        <dbReference type="ARBA" id="ARBA00022475"/>
    </source>
</evidence>
<dbReference type="AlphaFoldDB" id="A0A1M7YNE9"/>
<feature type="transmembrane region" description="Helical" evidence="8">
    <location>
        <begin position="78"/>
        <end position="96"/>
    </location>
</feature>
<dbReference type="GO" id="GO:0009372">
    <property type="term" value="P:quorum sensing"/>
    <property type="evidence" value="ECO:0007669"/>
    <property type="project" value="UniProtKB-KW"/>
</dbReference>
<accession>A0A1M7YNE9</accession>
<keyword evidence="1" id="KW-1003">Cell membrane</keyword>
<evidence type="ECO:0000256" key="2">
    <source>
        <dbReference type="ARBA" id="ARBA00022654"/>
    </source>
</evidence>
<dbReference type="GO" id="GO:0006508">
    <property type="term" value="P:proteolysis"/>
    <property type="evidence" value="ECO:0007669"/>
    <property type="project" value="UniProtKB-KW"/>
</dbReference>
<protein>
    <submittedName>
        <fullName evidence="9">Accessory gene regulator B</fullName>
    </submittedName>
</protein>
<dbReference type="GO" id="GO:0008233">
    <property type="term" value="F:peptidase activity"/>
    <property type="evidence" value="ECO:0007669"/>
    <property type="project" value="UniProtKB-KW"/>
</dbReference>